<protein>
    <submittedName>
        <fullName evidence="2">Uncharacterized protein</fullName>
    </submittedName>
</protein>
<evidence type="ECO:0000313" key="2">
    <source>
        <dbReference type="EMBL" id="MCW3784727.1"/>
    </source>
</evidence>
<keyword evidence="3" id="KW-1185">Reference proteome</keyword>
<dbReference type="Gene3D" id="3.30.200.270">
    <property type="match status" value="1"/>
</dbReference>
<name>A0ABT3JAJ4_9RHOB</name>
<dbReference type="Proteomes" id="UP001207582">
    <property type="component" value="Unassembled WGS sequence"/>
</dbReference>
<evidence type="ECO:0000256" key="1">
    <source>
        <dbReference type="SAM" id="SignalP"/>
    </source>
</evidence>
<dbReference type="EMBL" id="JAPDOG010000061">
    <property type="protein sequence ID" value="MCW3784727.1"/>
    <property type="molecule type" value="Genomic_DNA"/>
</dbReference>
<reference evidence="2 3" key="1">
    <citation type="submission" date="2022-10" db="EMBL/GenBank/DDBJ databases">
        <title>Defluviimonas sp. CAU 1641 isolated from mud.</title>
        <authorList>
            <person name="Kim W."/>
        </authorList>
    </citation>
    <scope>NUCLEOTIDE SEQUENCE [LARGE SCALE GENOMIC DNA]</scope>
    <source>
        <strain evidence="2 3">CAU 1641</strain>
    </source>
</reference>
<sequence>MIRLLPLAAAMLIATTGLSVAHLETALDQSPPGEPYVQVSDVLPLPAFLPGLGTLFVDPATLPAGPFLAYDHDGKLSATVFMTPLEDLQNGTAYGGLGIGAHTVSGVDIYYNAGHPGIEKPHAHVVLYHDDEAKGRLAE</sequence>
<gene>
    <name evidence="2" type="ORF">OM960_24750</name>
</gene>
<comment type="caution">
    <text evidence="2">The sequence shown here is derived from an EMBL/GenBank/DDBJ whole genome shotgun (WGS) entry which is preliminary data.</text>
</comment>
<proteinExistence type="predicted"/>
<feature type="chain" id="PRO_5045170825" evidence="1">
    <location>
        <begin position="22"/>
        <end position="139"/>
    </location>
</feature>
<accession>A0ABT3JAJ4</accession>
<organism evidence="2 3">
    <name type="scientific">Defluviimonas salinarum</name>
    <dbReference type="NCBI Taxonomy" id="2992147"/>
    <lineage>
        <taxon>Bacteria</taxon>
        <taxon>Pseudomonadati</taxon>
        <taxon>Pseudomonadota</taxon>
        <taxon>Alphaproteobacteria</taxon>
        <taxon>Rhodobacterales</taxon>
        <taxon>Paracoccaceae</taxon>
        <taxon>Albidovulum</taxon>
    </lineage>
</organism>
<feature type="signal peptide" evidence="1">
    <location>
        <begin position="1"/>
        <end position="21"/>
    </location>
</feature>
<dbReference type="RefSeq" id="WP_264773861.1">
    <property type="nucleotide sequence ID" value="NZ_JAPDOG010000061.1"/>
</dbReference>
<evidence type="ECO:0000313" key="3">
    <source>
        <dbReference type="Proteomes" id="UP001207582"/>
    </source>
</evidence>
<keyword evidence="1" id="KW-0732">Signal</keyword>